<proteinExistence type="predicted"/>
<evidence type="ECO:0000313" key="1">
    <source>
        <dbReference type="EMBL" id="CSC41005.1"/>
    </source>
</evidence>
<dbReference type="AlphaFoldDB" id="A0A655SN36"/>
<sequence length="64" mass="7465">MRDASVECVFSILSSYRSQCLFRDSCNYKDLPHYNPRNKLRRGAHDLSSAIFYCADLGWQLDCQ</sequence>
<name>A0A655SN36_VIBCL</name>
<dbReference type="EMBL" id="CWQY01000006">
    <property type="protein sequence ID" value="CSC41005.1"/>
    <property type="molecule type" value="Genomic_DNA"/>
</dbReference>
<organism evidence="1 2">
    <name type="scientific">Vibrio cholerae</name>
    <dbReference type="NCBI Taxonomy" id="666"/>
    <lineage>
        <taxon>Bacteria</taxon>
        <taxon>Pseudomonadati</taxon>
        <taxon>Pseudomonadota</taxon>
        <taxon>Gammaproteobacteria</taxon>
        <taxon>Vibrionales</taxon>
        <taxon>Vibrionaceae</taxon>
        <taxon>Vibrio</taxon>
    </lineage>
</organism>
<evidence type="ECO:0000313" key="2">
    <source>
        <dbReference type="Proteomes" id="UP000041770"/>
    </source>
</evidence>
<gene>
    <name evidence="1" type="ORF">ERS013200_01354</name>
</gene>
<accession>A0A655SN36</accession>
<dbReference type="Proteomes" id="UP000041770">
    <property type="component" value="Unassembled WGS sequence"/>
</dbReference>
<reference evidence="1 2" key="1">
    <citation type="submission" date="2015-07" db="EMBL/GenBank/DDBJ databases">
        <authorList>
            <consortium name="Pathogen Informatics"/>
        </authorList>
    </citation>
    <scope>NUCLEOTIDE SEQUENCE [LARGE SCALE GENOMIC DNA]</scope>
    <source>
        <strain evidence="1 2">A316</strain>
    </source>
</reference>
<protein>
    <submittedName>
        <fullName evidence="1">Uncharacterized protein</fullName>
    </submittedName>
</protein>